<feature type="binding site" evidence="9">
    <location>
        <position position="386"/>
    </location>
    <ligand>
        <name>(2R)-2-phosphoglycerate</name>
        <dbReference type="ChEBI" id="CHEBI:58289"/>
    </ligand>
</feature>
<dbReference type="InterPro" id="IPR036849">
    <property type="entry name" value="Enolase-like_C_sf"/>
</dbReference>
<feature type="domain" description="Enolase C-terminal TIM barrel" evidence="13">
    <location>
        <begin position="141"/>
        <end position="408"/>
    </location>
</feature>
<evidence type="ECO:0000256" key="9">
    <source>
        <dbReference type="HAMAP-Rule" id="MF_00318"/>
    </source>
</evidence>
<keyword evidence="15" id="KW-0670">Pyruvate</keyword>
<comment type="catalytic activity">
    <reaction evidence="9">
        <text>(2R)-2-phosphoglycerate = phosphoenolpyruvate + H2O</text>
        <dbReference type="Rhea" id="RHEA:10164"/>
        <dbReference type="ChEBI" id="CHEBI:15377"/>
        <dbReference type="ChEBI" id="CHEBI:58289"/>
        <dbReference type="ChEBI" id="CHEBI:58702"/>
        <dbReference type="EC" id="4.2.1.11"/>
    </reaction>
</comment>
<comment type="function">
    <text evidence="9">Catalyzes the reversible conversion of 2-phosphoglycerate (2-PG) into phosphoenolpyruvate (PEP). It is essential for the degradation of carbohydrates via glycolysis.</text>
</comment>
<accession>A0A1F7I6N8</accession>
<dbReference type="Pfam" id="PF00113">
    <property type="entry name" value="Enolase_C"/>
    <property type="match status" value="1"/>
</dbReference>
<evidence type="ECO:0000256" key="10">
    <source>
        <dbReference type="PIRSR" id="PIRSR001400-1"/>
    </source>
</evidence>
<dbReference type="PROSITE" id="PS00164">
    <property type="entry name" value="ENOLASE"/>
    <property type="match status" value="1"/>
</dbReference>
<gene>
    <name evidence="9" type="primary">eno</name>
    <name evidence="15" type="ORF">A3F32_02365</name>
</gene>
<feature type="binding site" evidence="11">
    <location>
        <position position="157"/>
    </location>
    <ligand>
        <name>substrate</name>
    </ligand>
</feature>
<protein>
    <recommendedName>
        <fullName evidence="4 9">Enolase</fullName>
        <ecNumber evidence="3 9">4.2.1.11</ecNumber>
    </recommendedName>
    <alternativeName>
        <fullName evidence="9">2-phospho-D-glycerate hydro-lyase</fullName>
    </alternativeName>
    <alternativeName>
        <fullName evidence="9">2-phosphoglycerate dehydratase</fullName>
    </alternativeName>
</protein>
<dbReference type="SFLD" id="SFLDS00001">
    <property type="entry name" value="Enolase"/>
    <property type="match status" value="1"/>
</dbReference>
<feature type="binding site" evidence="9">
    <location>
        <position position="364"/>
    </location>
    <ligand>
        <name>(2R)-2-phosphoglycerate</name>
        <dbReference type="ChEBI" id="CHEBI:58289"/>
    </ligand>
</feature>
<evidence type="ECO:0000313" key="16">
    <source>
        <dbReference type="Proteomes" id="UP000178076"/>
    </source>
</evidence>
<dbReference type="SFLD" id="SFLDF00002">
    <property type="entry name" value="enolase"/>
    <property type="match status" value="1"/>
</dbReference>
<evidence type="ECO:0000259" key="14">
    <source>
        <dbReference type="SMART" id="SM01193"/>
    </source>
</evidence>
<keyword evidence="5 9" id="KW-0964">Secreted</keyword>
<dbReference type="PIRSF" id="PIRSF001400">
    <property type="entry name" value="Enolase"/>
    <property type="match status" value="1"/>
</dbReference>
<comment type="pathway">
    <text evidence="1 9">Carbohydrate degradation; glycolysis; pyruvate from D-glyceraldehyde 3-phosphate: step 4/5.</text>
</comment>
<dbReference type="Pfam" id="PF03952">
    <property type="entry name" value="Enolase_N"/>
    <property type="match status" value="1"/>
</dbReference>
<dbReference type="HAMAP" id="MF_00318">
    <property type="entry name" value="Enolase"/>
    <property type="match status" value="1"/>
</dbReference>
<comment type="subcellular location">
    <subcellularLocation>
        <location evidence="9">Cytoplasm</location>
    </subcellularLocation>
    <subcellularLocation>
        <location evidence="9">Secreted</location>
    </subcellularLocation>
    <subcellularLocation>
        <location evidence="9">Cell surface</location>
    </subcellularLocation>
    <text evidence="9">Fractions of enolase are present in both the cytoplasm and on the cell surface.</text>
</comment>
<dbReference type="SMART" id="SM01192">
    <property type="entry name" value="Enolase_C"/>
    <property type="match status" value="1"/>
</dbReference>
<evidence type="ECO:0000256" key="8">
    <source>
        <dbReference type="ARBA" id="ARBA00023239"/>
    </source>
</evidence>
<feature type="binding site" evidence="9">
    <location>
        <position position="335"/>
    </location>
    <ligand>
        <name>(2R)-2-phosphoglycerate</name>
        <dbReference type="ChEBI" id="CHEBI:58289"/>
    </ligand>
</feature>
<dbReference type="SMART" id="SM01193">
    <property type="entry name" value="Enolase_N"/>
    <property type="match status" value="1"/>
</dbReference>
<evidence type="ECO:0000256" key="1">
    <source>
        <dbReference type="ARBA" id="ARBA00005031"/>
    </source>
</evidence>
<feature type="binding site" evidence="9 12">
    <location>
        <position position="310"/>
    </location>
    <ligand>
        <name>Mg(2+)</name>
        <dbReference type="ChEBI" id="CHEBI:18420"/>
    </ligand>
</feature>
<keyword evidence="7 9" id="KW-0324">Glycolysis</keyword>
<evidence type="ECO:0000256" key="6">
    <source>
        <dbReference type="ARBA" id="ARBA00022842"/>
    </source>
</evidence>
<dbReference type="AlphaFoldDB" id="A0A1F7I6N8"/>
<dbReference type="SUPFAM" id="SSF51604">
    <property type="entry name" value="Enolase C-terminal domain-like"/>
    <property type="match status" value="1"/>
</dbReference>
<feature type="binding site" evidence="11">
    <location>
        <begin position="362"/>
        <end position="365"/>
    </location>
    <ligand>
        <name>substrate</name>
    </ligand>
</feature>
<evidence type="ECO:0000256" key="5">
    <source>
        <dbReference type="ARBA" id="ARBA00022525"/>
    </source>
</evidence>
<dbReference type="EC" id="4.2.1.11" evidence="3 9"/>
<dbReference type="GO" id="GO:0005576">
    <property type="term" value="C:extracellular region"/>
    <property type="evidence" value="ECO:0007669"/>
    <property type="project" value="UniProtKB-SubCell"/>
</dbReference>
<reference evidence="15 16" key="1">
    <citation type="journal article" date="2016" name="Nat. Commun.">
        <title>Thousands of microbial genomes shed light on interconnected biogeochemical processes in an aquifer system.</title>
        <authorList>
            <person name="Anantharaman K."/>
            <person name="Brown C.T."/>
            <person name="Hug L.A."/>
            <person name="Sharon I."/>
            <person name="Castelle C.J."/>
            <person name="Probst A.J."/>
            <person name="Thomas B.C."/>
            <person name="Singh A."/>
            <person name="Wilkins M.J."/>
            <person name="Karaoz U."/>
            <person name="Brodie E.L."/>
            <person name="Williams K.H."/>
            <person name="Hubbard S.S."/>
            <person name="Banfield J.F."/>
        </authorList>
    </citation>
    <scope>NUCLEOTIDE SEQUENCE [LARGE SCALE GENOMIC DNA]</scope>
</reference>
<dbReference type="GO" id="GO:0009986">
    <property type="term" value="C:cell surface"/>
    <property type="evidence" value="ECO:0007669"/>
    <property type="project" value="UniProtKB-SubCell"/>
</dbReference>
<dbReference type="InterPro" id="IPR020811">
    <property type="entry name" value="Enolase_N"/>
</dbReference>
<dbReference type="UniPathway" id="UPA00109">
    <property type="reaction ID" value="UER00187"/>
</dbReference>
<feature type="binding site" evidence="9 12">
    <location>
        <position position="283"/>
    </location>
    <ligand>
        <name>Mg(2+)</name>
        <dbReference type="ChEBI" id="CHEBI:18420"/>
    </ligand>
</feature>
<dbReference type="Gene3D" id="3.30.390.10">
    <property type="entry name" value="Enolase-like, N-terminal domain"/>
    <property type="match status" value="1"/>
</dbReference>
<dbReference type="Proteomes" id="UP000178076">
    <property type="component" value="Unassembled WGS sequence"/>
</dbReference>
<evidence type="ECO:0000256" key="2">
    <source>
        <dbReference type="ARBA" id="ARBA00009604"/>
    </source>
</evidence>
<comment type="cofactor">
    <cofactor evidence="12">
        <name>Mg(2+)</name>
        <dbReference type="ChEBI" id="CHEBI:18420"/>
    </cofactor>
    <text evidence="12">Mg(2+) is required for catalysis and for stabilizing the dimer.</text>
</comment>
<feature type="domain" description="Enolase N-terminal" evidence="14">
    <location>
        <begin position="3"/>
        <end position="132"/>
    </location>
</feature>
<dbReference type="CDD" id="cd03313">
    <property type="entry name" value="enolase"/>
    <property type="match status" value="1"/>
</dbReference>
<dbReference type="GO" id="GO:0000015">
    <property type="term" value="C:phosphopyruvate hydratase complex"/>
    <property type="evidence" value="ECO:0007669"/>
    <property type="project" value="InterPro"/>
</dbReference>
<sequence length="410" mass="45652">MKIISVRAIEILDSRGNPTIKAFVVLDDGTIGSASVPSGASRGDYESLEMRDKDEHYQGQGVLHAVQNVNSIIANELVGMDINTLEKIDQHMIDIDGTENKTILGANALLSVSLACARAFALHHKNPLWKALNDYYFDAEQTRFPRMMVNIINGGAHADWNTDIQEYMIVPRDRIPTSAIETSANIFHTLKKTLEDQDLPAVVGDEGGFVPTLSSNMSGFDLIHGAITQAGYSRNEIDIATDIAASEFYRDGTYHFEGRTLSSSDLSNYYSSLIQQYNIFSFEDPFDQDDWYAFSQFTRDYGQTHMIVGDDLFVTHPTRIKKGIHEHAANAVLIKLNQVGSLLETVQAITATRKAGWKVIISHRSGETEDSFISDLAVACGADFMKAGSMSRSERMVKYNRLLEIEKVEY</sequence>
<feature type="binding site" evidence="11">
    <location>
        <position position="386"/>
    </location>
    <ligand>
        <name>substrate</name>
    </ligand>
</feature>
<feature type="binding site" evidence="9 12">
    <location>
        <position position="242"/>
    </location>
    <ligand>
        <name>Mg(2+)</name>
        <dbReference type="ChEBI" id="CHEBI:18420"/>
    </ligand>
</feature>
<comment type="cofactor">
    <cofactor evidence="9">
        <name>Mg(2+)</name>
        <dbReference type="ChEBI" id="CHEBI:18420"/>
    </cofactor>
    <text evidence="9">Binds a second Mg(2+) ion via substrate during catalysis.</text>
</comment>
<comment type="similarity">
    <text evidence="2 9">Belongs to the enolase family.</text>
</comment>
<feature type="binding site" evidence="11">
    <location>
        <position position="283"/>
    </location>
    <ligand>
        <name>substrate</name>
    </ligand>
</feature>
<feature type="binding site" evidence="9">
    <location>
        <position position="365"/>
    </location>
    <ligand>
        <name>(2R)-2-phosphoglycerate</name>
        <dbReference type="ChEBI" id="CHEBI:58289"/>
    </ligand>
</feature>
<dbReference type="InterPro" id="IPR020809">
    <property type="entry name" value="Enolase_CS"/>
</dbReference>
<evidence type="ECO:0000259" key="13">
    <source>
        <dbReference type="SMART" id="SM01192"/>
    </source>
</evidence>
<feature type="binding site" evidence="9">
    <location>
        <position position="165"/>
    </location>
    <ligand>
        <name>(2R)-2-phosphoglycerate</name>
        <dbReference type="ChEBI" id="CHEBI:58289"/>
    </ligand>
</feature>
<comment type="caution">
    <text evidence="15">The sequence shown here is derived from an EMBL/GenBank/DDBJ whole genome shotgun (WGS) entry which is preliminary data.</text>
</comment>
<dbReference type="GO" id="GO:0000287">
    <property type="term" value="F:magnesium ion binding"/>
    <property type="evidence" value="ECO:0007669"/>
    <property type="project" value="UniProtKB-UniRule"/>
</dbReference>
<feature type="active site" description="Proton donor" evidence="9 10">
    <location>
        <position position="206"/>
    </location>
</feature>
<dbReference type="InterPro" id="IPR020810">
    <property type="entry name" value="Enolase_C"/>
</dbReference>
<proteinExistence type="inferred from homology"/>
<keyword evidence="9" id="KW-0963">Cytoplasm</keyword>
<dbReference type="SUPFAM" id="SSF54826">
    <property type="entry name" value="Enolase N-terminal domain-like"/>
    <property type="match status" value="1"/>
</dbReference>
<name>A0A1F7I6N8_9BACT</name>
<organism evidence="15 16">
    <name type="scientific">Candidatus Roizmanbacteria bacterium RIFCSPHIGHO2_12_FULL_42_10</name>
    <dbReference type="NCBI Taxonomy" id="1802053"/>
    <lineage>
        <taxon>Bacteria</taxon>
        <taxon>Candidatus Roizmaniibacteriota</taxon>
    </lineage>
</organism>
<dbReference type="PRINTS" id="PR00148">
    <property type="entry name" value="ENOLASE"/>
</dbReference>
<evidence type="ECO:0000256" key="11">
    <source>
        <dbReference type="PIRSR" id="PIRSR001400-2"/>
    </source>
</evidence>
<dbReference type="PANTHER" id="PTHR11902">
    <property type="entry name" value="ENOLASE"/>
    <property type="match status" value="1"/>
</dbReference>
<dbReference type="InterPro" id="IPR029017">
    <property type="entry name" value="Enolase-like_N"/>
</dbReference>
<evidence type="ECO:0000256" key="4">
    <source>
        <dbReference type="ARBA" id="ARBA00017068"/>
    </source>
</evidence>
<dbReference type="PANTHER" id="PTHR11902:SF1">
    <property type="entry name" value="ENOLASE"/>
    <property type="match status" value="1"/>
</dbReference>
<dbReference type="GO" id="GO:0004634">
    <property type="term" value="F:phosphopyruvate hydratase activity"/>
    <property type="evidence" value="ECO:0007669"/>
    <property type="project" value="UniProtKB-UniRule"/>
</dbReference>
<dbReference type="EMBL" id="MGAD01000001">
    <property type="protein sequence ID" value="OGK38952.1"/>
    <property type="molecule type" value="Genomic_DNA"/>
</dbReference>
<keyword evidence="6 9" id="KW-0460">Magnesium</keyword>
<dbReference type="InterPro" id="IPR000941">
    <property type="entry name" value="Enolase"/>
</dbReference>
<dbReference type="SFLD" id="SFLDG00178">
    <property type="entry name" value="enolase"/>
    <property type="match status" value="1"/>
</dbReference>
<evidence type="ECO:0000256" key="3">
    <source>
        <dbReference type="ARBA" id="ARBA00012058"/>
    </source>
</evidence>
<evidence type="ECO:0000256" key="7">
    <source>
        <dbReference type="ARBA" id="ARBA00023152"/>
    </source>
</evidence>
<feature type="binding site" evidence="11">
    <location>
        <position position="310"/>
    </location>
    <ligand>
        <name>substrate</name>
    </ligand>
</feature>
<keyword evidence="9 12" id="KW-0479">Metal-binding</keyword>
<keyword evidence="8 9" id="KW-0456">Lyase</keyword>
<evidence type="ECO:0000256" key="12">
    <source>
        <dbReference type="PIRSR" id="PIRSR001400-3"/>
    </source>
</evidence>
<dbReference type="NCBIfam" id="TIGR01060">
    <property type="entry name" value="eno"/>
    <property type="match status" value="1"/>
</dbReference>
<evidence type="ECO:0000313" key="15">
    <source>
        <dbReference type="EMBL" id="OGK38952.1"/>
    </source>
</evidence>
<dbReference type="Gene3D" id="3.20.20.120">
    <property type="entry name" value="Enolase-like C-terminal domain"/>
    <property type="match status" value="1"/>
</dbReference>
<feature type="binding site" evidence="11">
    <location>
        <position position="166"/>
    </location>
    <ligand>
        <name>substrate</name>
    </ligand>
</feature>
<dbReference type="GO" id="GO:0006096">
    <property type="term" value="P:glycolytic process"/>
    <property type="evidence" value="ECO:0007669"/>
    <property type="project" value="UniProtKB-UniRule"/>
</dbReference>
<feature type="active site" description="Proton acceptor" evidence="9 10">
    <location>
        <position position="335"/>
    </location>
</feature>